<evidence type="ECO:0000256" key="8">
    <source>
        <dbReference type="ARBA" id="ARBA00022824"/>
    </source>
</evidence>
<evidence type="ECO:0000256" key="12">
    <source>
        <dbReference type="ARBA" id="ARBA00023209"/>
    </source>
</evidence>
<feature type="non-terminal residue" evidence="19">
    <location>
        <position position="162"/>
    </location>
</feature>
<organism evidence="19 20">
    <name type="scientific">Iphiclides podalirius</name>
    <name type="common">scarce swallowtail</name>
    <dbReference type="NCBI Taxonomy" id="110791"/>
    <lineage>
        <taxon>Eukaryota</taxon>
        <taxon>Metazoa</taxon>
        <taxon>Ecdysozoa</taxon>
        <taxon>Arthropoda</taxon>
        <taxon>Hexapoda</taxon>
        <taxon>Insecta</taxon>
        <taxon>Pterygota</taxon>
        <taxon>Neoptera</taxon>
        <taxon>Endopterygota</taxon>
        <taxon>Lepidoptera</taxon>
        <taxon>Glossata</taxon>
        <taxon>Ditrysia</taxon>
        <taxon>Papilionoidea</taxon>
        <taxon>Papilionidae</taxon>
        <taxon>Papilioninae</taxon>
        <taxon>Iphiclides</taxon>
    </lineage>
</organism>
<dbReference type="EC" id="2.3.1.n6" evidence="17"/>
<evidence type="ECO:0000256" key="4">
    <source>
        <dbReference type="ARBA" id="ARBA00010323"/>
    </source>
</evidence>
<comment type="pathway">
    <text evidence="15">Phospholipid metabolism.</text>
</comment>
<accession>A0ABN8HQM1</accession>
<comment type="pathway">
    <text evidence="3">Lipid metabolism; phospholipid metabolism.</text>
</comment>
<keyword evidence="12" id="KW-0594">Phospholipid biosynthesis</keyword>
<evidence type="ECO:0000256" key="9">
    <source>
        <dbReference type="ARBA" id="ARBA00022989"/>
    </source>
</evidence>
<keyword evidence="7" id="KW-0812">Transmembrane</keyword>
<comment type="subcellular location">
    <subcellularLocation>
        <location evidence="2">Endoplasmic reticulum</location>
    </subcellularLocation>
    <subcellularLocation>
        <location evidence="1">Membrane</location>
        <topology evidence="1">Multi-pass membrane protein</topology>
    </subcellularLocation>
</comment>
<name>A0ABN8HQM1_9NEOP</name>
<dbReference type="EMBL" id="OW152813">
    <property type="protein sequence ID" value="CAH2035452.1"/>
    <property type="molecule type" value="Genomic_DNA"/>
</dbReference>
<keyword evidence="5" id="KW-0444">Lipid biosynthesis</keyword>
<evidence type="ECO:0000256" key="1">
    <source>
        <dbReference type="ARBA" id="ARBA00004141"/>
    </source>
</evidence>
<dbReference type="InterPro" id="IPR004299">
    <property type="entry name" value="MBOAT_fam"/>
</dbReference>
<evidence type="ECO:0000256" key="10">
    <source>
        <dbReference type="ARBA" id="ARBA00023098"/>
    </source>
</evidence>
<dbReference type="PANTHER" id="PTHR13906:SF14">
    <property type="entry name" value="LYSOPHOSPHOLIPID ACYLTRANSFERASE 5"/>
    <property type="match status" value="1"/>
</dbReference>
<keyword evidence="9" id="KW-1133">Transmembrane helix</keyword>
<evidence type="ECO:0000256" key="14">
    <source>
        <dbReference type="ARBA" id="ARBA00023315"/>
    </source>
</evidence>
<evidence type="ECO:0000256" key="6">
    <source>
        <dbReference type="ARBA" id="ARBA00022679"/>
    </source>
</evidence>
<evidence type="ECO:0000256" key="3">
    <source>
        <dbReference type="ARBA" id="ARBA00005074"/>
    </source>
</evidence>
<evidence type="ECO:0000313" key="19">
    <source>
        <dbReference type="EMBL" id="CAH2035452.1"/>
    </source>
</evidence>
<evidence type="ECO:0000313" key="20">
    <source>
        <dbReference type="Proteomes" id="UP000837857"/>
    </source>
</evidence>
<evidence type="ECO:0000256" key="13">
    <source>
        <dbReference type="ARBA" id="ARBA00023264"/>
    </source>
</evidence>
<dbReference type="Proteomes" id="UP000837857">
    <property type="component" value="Chromosome 1"/>
</dbReference>
<keyword evidence="11" id="KW-0472">Membrane</keyword>
<reference evidence="19" key="1">
    <citation type="submission" date="2022-03" db="EMBL/GenBank/DDBJ databases">
        <authorList>
            <person name="Martin H S."/>
        </authorList>
    </citation>
    <scope>NUCLEOTIDE SEQUENCE</scope>
</reference>
<evidence type="ECO:0000256" key="2">
    <source>
        <dbReference type="ARBA" id="ARBA00004240"/>
    </source>
</evidence>
<proteinExistence type="inferred from homology"/>
<keyword evidence="6" id="KW-0808">Transferase</keyword>
<keyword evidence="14" id="KW-0012">Acyltransferase</keyword>
<evidence type="ECO:0000256" key="18">
    <source>
        <dbReference type="ARBA" id="ARBA00039721"/>
    </source>
</evidence>
<keyword evidence="13" id="KW-1208">Phospholipid metabolism</keyword>
<sequence length="162" mass="18742">MATEFRLLMARKIVLFGGETSFVAPILGSDIVHHVWNSTISLNLDKFPLDKESEVHERKAILRLIQGIAYLVAFQVGVTVFNVKYMQSDEFLEDSLFYRHVYCGLWAHFALYKYISCWLLTEASCIRFGISYNGEENTEMGVISKWDGCNNIKLLRFEEKNQ</sequence>
<evidence type="ECO:0000256" key="15">
    <source>
        <dbReference type="ARBA" id="ARBA00025707"/>
    </source>
</evidence>
<evidence type="ECO:0000256" key="5">
    <source>
        <dbReference type="ARBA" id="ARBA00022516"/>
    </source>
</evidence>
<evidence type="ECO:0000256" key="16">
    <source>
        <dbReference type="ARBA" id="ARBA00026120"/>
    </source>
</evidence>
<gene>
    <name evidence="19" type="ORF">IPOD504_LOCUS556</name>
</gene>
<keyword evidence="8" id="KW-0256">Endoplasmic reticulum</keyword>
<dbReference type="InterPro" id="IPR049941">
    <property type="entry name" value="LPLAT_7/PORCN-like"/>
</dbReference>
<protein>
    <recommendedName>
        <fullName evidence="18">Lysophospholipid acyltransferase 5</fullName>
        <ecNumber evidence="16">2.3.1.23</ecNumber>
        <ecNumber evidence="17">2.3.1.n6</ecNumber>
    </recommendedName>
</protein>
<keyword evidence="10" id="KW-0443">Lipid metabolism</keyword>
<evidence type="ECO:0000256" key="11">
    <source>
        <dbReference type="ARBA" id="ARBA00023136"/>
    </source>
</evidence>
<comment type="similarity">
    <text evidence="4">Belongs to the membrane-bound acyltransferase family.</text>
</comment>
<evidence type="ECO:0000256" key="17">
    <source>
        <dbReference type="ARBA" id="ARBA00038923"/>
    </source>
</evidence>
<dbReference type="EC" id="2.3.1.23" evidence="16"/>
<keyword evidence="20" id="KW-1185">Reference proteome</keyword>
<dbReference type="PANTHER" id="PTHR13906">
    <property type="entry name" value="PORCUPINE"/>
    <property type="match status" value="1"/>
</dbReference>
<evidence type="ECO:0000256" key="7">
    <source>
        <dbReference type="ARBA" id="ARBA00022692"/>
    </source>
</evidence>
<dbReference type="Pfam" id="PF03062">
    <property type="entry name" value="MBOAT"/>
    <property type="match status" value="1"/>
</dbReference>